<sequence length="341" mass="38932">MEVSLDNNNENKQISMDQALEKIEGDINKAVNSIRIASVSLLSCYTENASSVEEFTKLRRSVTTTAKIYCNYVMPFSGLVIRNIKSFLEDYIDFTLEEFEEYLDDKKSDAEQYGKLCQYTLELHQNLLTDFFKTQSDALEVCKILKLKCKEFETERVKLKHKHDVAAGVAIGLAMIPYVNLIASPAIGYLANEWKKKSIARKEESFIAAAAASCINDYLISSIQEYIVAMTEISGFFKVMEGDLSTLVEHHEHDKIKKHYIKVKAISKRIIESCDSYTRSIPECEASLKAINNDYDSNYVQKWFRMTKNKKGQTLLEMGKELSQYNNKIIGIFGNMNITVN</sequence>
<keyword evidence="1" id="KW-0472">Membrane</keyword>
<keyword evidence="3" id="KW-1185">Reference proteome</keyword>
<proteinExistence type="predicted"/>
<keyword evidence="1" id="KW-0812">Transmembrane</keyword>
<dbReference type="Proteomes" id="UP000789405">
    <property type="component" value="Unassembled WGS sequence"/>
</dbReference>
<protein>
    <submittedName>
        <fullName evidence="2">12173_t:CDS:1</fullName>
    </submittedName>
</protein>
<evidence type="ECO:0000313" key="3">
    <source>
        <dbReference type="Proteomes" id="UP000789405"/>
    </source>
</evidence>
<name>A0A9N9D4I6_9GLOM</name>
<evidence type="ECO:0000313" key="2">
    <source>
        <dbReference type="EMBL" id="CAG8622910.1"/>
    </source>
</evidence>
<dbReference type="AlphaFoldDB" id="A0A9N9D4I6"/>
<evidence type="ECO:0000256" key="1">
    <source>
        <dbReference type="SAM" id="Phobius"/>
    </source>
</evidence>
<keyword evidence="1" id="KW-1133">Transmembrane helix</keyword>
<dbReference type="EMBL" id="CAJVPY010004563">
    <property type="protein sequence ID" value="CAG8622910.1"/>
    <property type="molecule type" value="Genomic_DNA"/>
</dbReference>
<dbReference type="OrthoDB" id="2360021at2759"/>
<gene>
    <name evidence="2" type="ORF">DERYTH_LOCUS8734</name>
</gene>
<comment type="caution">
    <text evidence="2">The sequence shown here is derived from an EMBL/GenBank/DDBJ whole genome shotgun (WGS) entry which is preliminary data.</text>
</comment>
<organism evidence="2 3">
    <name type="scientific">Dentiscutata erythropus</name>
    <dbReference type="NCBI Taxonomy" id="1348616"/>
    <lineage>
        <taxon>Eukaryota</taxon>
        <taxon>Fungi</taxon>
        <taxon>Fungi incertae sedis</taxon>
        <taxon>Mucoromycota</taxon>
        <taxon>Glomeromycotina</taxon>
        <taxon>Glomeromycetes</taxon>
        <taxon>Diversisporales</taxon>
        <taxon>Gigasporaceae</taxon>
        <taxon>Dentiscutata</taxon>
    </lineage>
</organism>
<feature type="transmembrane region" description="Helical" evidence="1">
    <location>
        <begin position="165"/>
        <end position="191"/>
    </location>
</feature>
<reference evidence="2" key="1">
    <citation type="submission" date="2021-06" db="EMBL/GenBank/DDBJ databases">
        <authorList>
            <person name="Kallberg Y."/>
            <person name="Tangrot J."/>
            <person name="Rosling A."/>
        </authorList>
    </citation>
    <scope>NUCLEOTIDE SEQUENCE</scope>
    <source>
        <strain evidence="2">MA453B</strain>
    </source>
</reference>
<accession>A0A9N9D4I6</accession>